<accession>A0A132ADY0</accession>
<dbReference type="Proteomes" id="UP000616769">
    <property type="component" value="Unassembled WGS sequence"/>
</dbReference>
<organism evidence="7 8">
    <name type="scientific">Sarcoptes scabiei</name>
    <name type="common">Itch mite</name>
    <name type="synonym">Acarus scabiei</name>
    <dbReference type="NCBI Taxonomy" id="52283"/>
    <lineage>
        <taxon>Eukaryota</taxon>
        <taxon>Metazoa</taxon>
        <taxon>Ecdysozoa</taxon>
        <taxon>Arthropoda</taxon>
        <taxon>Chelicerata</taxon>
        <taxon>Arachnida</taxon>
        <taxon>Acari</taxon>
        <taxon>Acariformes</taxon>
        <taxon>Sarcoptiformes</taxon>
        <taxon>Astigmata</taxon>
        <taxon>Psoroptidia</taxon>
        <taxon>Sarcoptoidea</taxon>
        <taxon>Sarcoptidae</taxon>
        <taxon>Sarcoptinae</taxon>
        <taxon>Sarcoptes</taxon>
    </lineage>
</organism>
<dbReference type="Pfam" id="PF20649">
    <property type="entry name" value="COG5_C"/>
    <property type="match status" value="1"/>
</dbReference>
<comment type="subcellular location">
    <subcellularLocation>
        <location evidence="1">Golgi apparatus membrane</location>
        <topology evidence="1">Peripheral membrane protein</topology>
    </subcellularLocation>
</comment>
<dbReference type="AlphaFoldDB" id="A0A132ADY0"/>
<keyword evidence="4" id="KW-0472">Membrane</keyword>
<dbReference type="OrthoDB" id="18786at2759"/>
<evidence type="ECO:0000259" key="6">
    <source>
        <dbReference type="Pfam" id="PF20649"/>
    </source>
</evidence>
<dbReference type="GO" id="GO:0006891">
    <property type="term" value="P:intra-Golgi vesicle-mediated transport"/>
    <property type="evidence" value="ECO:0007669"/>
    <property type="project" value="InterPro"/>
</dbReference>
<evidence type="ECO:0000256" key="3">
    <source>
        <dbReference type="ARBA" id="ARBA00023034"/>
    </source>
</evidence>
<proteinExistence type="predicted"/>
<gene>
    <name evidence="7" type="ORF">QR98_0077150</name>
</gene>
<dbReference type="InterPro" id="IPR048485">
    <property type="entry name" value="COG5_helical"/>
</dbReference>
<evidence type="ECO:0000256" key="4">
    <source>
        <dbReference type="ARBA" id="ARBA00023136"/>
    </source>
</evidence>
<keyword evidence="3" id="KW-0333">Golgi apparatus</keyword>
<reference evidence="7 8" key="1">
    <citation type="journal article" date="2015" name="Parasit. Vectors">
        <title>Draft genome of the scabies mite.</title>
        <authorList>
            <person name="Rider S.D.Jr."/>
            <person name="Morgan M.S."/>
            <person name="Arlian L.G."/>
        </authorList>
    </citation>
    <scope>NUCLEOTIDE SEQUENCE [LARGE SCALE GENOMIC DNA]</scope>
    <source>
        <strain evidence="7">Arlian Lab</strain>
    </source>
</reference>
<evidence type="ECO:0000259" key="5">
    <source>
        <dbReference type="Pfam" id="PF10392"/>
    </source>
</evidence>
<protein>
    <recommendedName>
        <fullName evidence="2">Conserved oligomeric Golgi complex subunit 5</fullName>
    </recommendedName>
</protein>
<evidence type="ECO:0000256" key="1">
    <source>
        <dbReference type="ARBA" id="ARBA00004395"/>
    </source>
</evidence>
<evidence type="ECO:0000313" key="7">
    <source>
        <dbReference type="EMBL" id="KPM09182.1"/>
    </source>
</evidence>
<dbReference type="EMBL" id="JXLN01013225">
    <property type="protein sequence ID" value="KPM09182.1"/>
    <property type="molecule type" value="Genomic_DNA"/>
</dbReference>
<dbReference type="InterPro" id="IPR049176">
    <property type="entry name" value="COG5_N"/>
</dbReference>
<evidence type="ECO:0000313" key="8">
    <source>
        <dbReference type="Proteomes" id="UP000616769"/>
    </source>
</evidence>
<evidence type="ECO:0000256" key="2">
    <source>
        <dbReference type="ARBA" id="ARBA00020974"/>
    </source>
</evidence>
<dbReference type="GO" id="GO:0017119">
    <property type="term" value="C:Golgi transport complex"/>
    <property type="evidence" value="ECO:0007669"/>
    <property type="project" value="InterPro"/>
</dbReference>
<feature type="domain" description="Conserved oligomeric Golgi complex subunit 5 N-terminal" evidence="5">
    <location>
        <begin position="18"/>
        <end position="139"/>
    </location>
</feature>
<name>A0A132ADY0_SARSC</name>
<comment type="caution">
    <text evidence="7">The sequence shown here is derived from an EMBL/GenBank/DDBJ whole genome shotgun (WGS) entry which is preliminary data.</text>
</comment>
<dbReference type="PANTHER" id="PTHR13228">
    <property type="entry name" value="CONSERVED OLIGOMERIC GOLGI COMPLEX COMPONENT 5"/>
    <property type="match status" value="1"/>
</dbReference>
<dbReference type="Pfam" id="PF10392">
    <property type="entry name" value="COG5_N"/>
    <property type="match status" value="1"/>
</dbReference>
<feature type="domain" description="Conserved oligomeric Golgi complex subunit 5 helical" evidence="6">
    <location>
        <begin position="180"/>
        <end position="372"/>
    </location>
</feature>
<dbReference type="GO" id="GO:0000139">
    <property type="term" value="C:Golgi membrane"/>
    <property type="evidence" value="ECO:0007669"/>
    <property type="project" value="UniProtKB-SubCell"/>
</dbReference>
<sequence length="715" mass="84186">MKVNQYFNHFKQDPFYSEFLSENFDLQKTISLIKTMPYNEQITKLASGIECIKSSIKQLTSNNCEKIFQRTIKLDELYDELRIVLIQSQNLMRTLKLMRTKFTQTQDDLDCKIQLLSRLQKTCDLLRKMTRIMHLMERINAIDLNKDERDQLVFLKELIKLSQHINEMDALIQSDQENKLSQLQAIRKDLEEYRLKRSSLCEKVDGLFQNNLQILDLNIIGTCLQVYSNLNTLNTLLGNFVEEKSTWIKQSISNLFDNLIENDMQSNISSTRQNNLLRNSIRNNFKILLENSYIGLNQIATIIKILKRCRDNQTQTILIEMIEPSKRNSLGDFWQNLVTIFSKLFERLFKETTMVKKLIESDYPKILQIFLEYGKKFSHEDFEALIEERSLRSSMKLFENAYLSNSLSILFESVNHIFHNVDGVVSKAKKTDTIPSEKDVDSLIKEINQQILFANFDIDLLRSISRNVVKTINLFLFKCEQLVSSESDSTQVIDKFTNSQRNNCKICHILNYFGDKIKKLVQNESFSSIRITLNDSIKSIDNQMLHIFEPLILSMTSFVIEFFLLQNCLVRPIDLSGRTKISNDFKQFELIFEPICQRFGDHSRSFQIMKAFQTLLLLPPESICQSELIEDSIPKYLIIHFLVSNYTCEEMRSPHHFQEWSINRYSKWIFQQSSNDSDRITIIRKSLKNYVEYVKRSQKTSFFQIYPLLNKIMEK</sequence>
<dbReference type="InterPro" id="IPR019465">
    <property type="entry name" value="Cog5"/>
</dbReference>
<dbReference type="PANTHER" id="PTHR13228:SF3">
    <property type="entry name" value="CONSERVED OLIGOMERIC GOLGI COMPLEX SUBUNIT 5"/>
    <property type="match status" value="1"/>
</dbReference>
<dbReference type="VEuPathDB" id="VectorBase:SSCA009644"/>